<reference evidence="3" key="1">
    <citation type="submission" date="2017-11" db="EMBL/GenBank/DDBJ databases">
        <title>The draft genome sequence of Chromatocurvus sp. F02.</title>
        <authorList>
            <person name="Du Z.-J."/>
            <person name="Chang Y.-Q."/>
        </authorList>
    </citation>
    <scope>NUCLEOTIDE SEQUENCE [LARGE SCALE GENOMIC DNA]</scope>
    <source>
        <strain evidence="3">F02</strain>
    </source>
</reference>
<feature type="chain" id="PRO_5014607175" evidence="1">
    <location>
        <begin position="27"/>
        <end position="288"/>
    </location>
</feature>
<dbReference type="AlphaFoldDB" id="A0A2N5Y5L0"/>
<evidence type="ECO:0000313" key="2">
    <source>
        <dbReference type="EMBL" id="PLW83659.1"/>
    </source>
</evidence>
<evidence type="ECO:0000256" key="1">
    <source>
        <dbReference type="SAM" id="SignalP"/>
    </source>
</evidence>
<proteinExistence type="predicted"/>
<name>A0A2N5Y5L0_9GAMM</name>
<dbReference type="Proteomes" id="UP000234845">
    <property type="component" value="Unassembled WGS sequence"/>
</dbReference>
<keyword evidence="3" id="KW-1185">Reference proteome</keyword>
<dbReference type="EMBL" id="PKLZ01000002">
    <property type="protein sequence ID" value="PLW83659.1"/>
    <property type="molecule type" value="Genomic_DNA"/>
</dbReference>
<keyword evidence="1" id="KW-0732">Signal</keyword>
<sequence>MSMHIQFFVTKLILALALAGSAVAVAGRVGDSSQVDELFSKVSQEKASAVKGYGQYSYAHRRFFSARDRVVKVNLDNLKMGHGEMPRNGTRFKIDLFDGESLTLETEAFMLATNSTWAWTVRQVLPEELKGRFGSVSEANEYGLTIPELEQLLTTSTFFVQSWDVHEPTGEVSYSGDRLAQNVSPNPEAKPERKAGQYTAKAFYSVEGRFLDLKTGKPCLLSRFPLTPKYALLMEIDPSPDKQFSIDGDSGRPAALSNEGKEKLDRYNAYINSTIQEEPSVKVMREEP</sequence>
<evidence type="ECO:0000313" key="3">
    <source>
        <dbReference type="Proteomes" id="UP000234845"/>
    </source>
</evidence>
<comment type="caution">
    <text evidence="2">The sequence shown here is derived from an EMBL/GenBank/DDBJ whole genome shotgun (WGS) entry which is preliminary data.</text>
</comment>
<organism evidence="2 3">
    <name type="scientific">Kineobactrum sediminis</name>
    <dbReference type="NCBI Taxonomy" id="1905677"/>
    <lineage>
        <taxon>Bacteria</taxon>
        <taxon>Pseudomonadati</taxon>
        <taxon>Pseudomonadota</taxon>
        <taxon>Gammaproteobacteria</taxon>
        <taxon>Cellvibrionales</taxon>
        <taxon>Halieaceae</taxon>
        <taxon>Kineobactrum</taxon>
    </lineage>
</organism>
<protein>
    <submittedName>
        <fullName evidence="2">Uncharacterized protein</fullName>
    </submittedName>
</protein>
<gene>
    <name evidence="2" type="ORF">CWI75_04730</name>
</gene>
<feature type="signal peptide" evidence="1">
    <location>
        <begin position="1"/>
        <end position="26"/>
    </location>
</feature>
<accession>A0A2N5Y5L0</accession>